<accession>A0AAJ0A5S4</accession>
<dbReference type="Proteomes" id="UP001243989">
    <property type="component" value="Unassembled WGS sequence"/>
</dbReference>
<feature type="signal peptide" evidence="1">
    <location>
        <begin position="1"/>
        <end position="25"/>
    </location>
</feature>
<dbReference type="EMBL" id="JAHMHQ010000002">
    <property type="protein sequence ID" value="KAK1655105.1"/>
    <property type="molecule type" value="Genomic_DNA"/>
</dbReference>
<gene>
    <name evidence="2" type="ORF">BDP81DRAFT_94226</name>
</gene>
<name>A0AAJ0A5S4_9PEZI</name>
<dbReference type="GeneID" id="85481376"/>
<organism evidence="2 3">
    <name type="scientific">Colletotrichum phormii</name>
    <dbReference type="NCBI Taxonomy" id="359342"/>
    <lineage>
        <taxon>Eukaryota</taxon>
        <taxon>Fungi</taxon>
        <taxon>Dikarya</taxon>
        <taxon>Ascomycota</taxon>
        <taxon>Pezizomycotina</taxon>
        <taxon>Sordariomycetes</taxon>
        <taxon>Hypocreomycetidae</taxon>
        <taxon>Glomerellales</taxon>
        <taxon>Glomerellaceae</taxon>
        <taxon>Colletotrichum</taxon>
        <taxon>Colletotrichum acutatum species complex</taxon>
    </lineage>
</organism>
<proteinExistence type="predicted"/>
<feature type="chain" id="PRO_5042527096" description="Secreted protein" evidence="1">
    <location>
        <begin position="26"/>
        <end position="73"/>
    </location>
</feature>
<evidence type="ECO:0000256" key="1">
    <source>
        <dbReference type="SAM" id="SignalP"/>
    </source>
</evidence>
<dbReference type="AlphaFoldDB" id="A0AAJ0A5S4"/>
<evidence type="ECO:0000313" key="3">
    <source>
        <dbReference type="Proteomes" id="UP001243989"/>
    </source>
</evidence>
<sequence>MMVGVFRTAALCLLCVWSPCRRTSTFEFFSFLLHASSSQLFLSLPVDFIADLLPACHFSCRRRITRKQERPFS</sequence>
<keyword evidence="3" id="KW-1185">Reference proteome</keyword>
<protein>
    <recommendedName>
        <fullName evidence="4">Secreted protein</fullName>
    </recommendedName>
</protein>
<reference evidence="2" key="1">
    <citation type="submission" date="2021-06" db="EMBL/GenBank/DDBJ databases">
        <title>Comparative genomics, transcriptomics and evolutionary studies reveal genomic signatures of adaptation to plant cell wall in hemibiotrophic fungi.</title>
        <authorList>
            <consortium name="DOE Joint Genome Institute"/>
            <person name="Baroncelli R."/>
            <person name="Diaz J.F."/>
            <person name="Benocci T."/>
            <person name="Peng M."/>
            <person name="Battaglia E."/>
            <person name="Haridas S."/>
            <person name="Andreopoulos W."/>
            <person name="Labutti K."/>
            <person name="Pangilinan J."/>
            <person name="Floch G.L."/>
            <person name="Makela M.R."/>
            <person name="Henrissat B."/>
            <person name="Grigoriev I.V."/>
            <person name="Crouch J.A."/>
            <person name="De Vries R.P."/>
            <person name="Sukno S.A."/>
            <person name="Thon M.R."/>
        </authorList>
    </citation>
    <scope>NUCLEOTIDE SEQUENCE</scope>
    <source>
        <strain evidence="2">CBS 102054</strain>
    </source>
</reference>
<evidence type="ECO:0000313" key="2">
    <source>
        <dbReference type="EMBL" id="KAK1655105.1"/>
    </source>
</evidence>
<keyword evidence="1" id="KW-0732">Signal</keyword>
<evidence type="ECO:0008006" key="4">
    <source>
        <dbReference type="Google" id="ProtNLM"/>
    </source>
</evidence>
<dbReference type="RefSeq" id="XP_060451149.1">
    <property type="nucleotide sequence ID" value="XM_060596514.1"/>
</dbReference>
<comment type="caution">
    <text evidence="2">The sequence shown here is derived from an EMBL/GenBank/DDBJ whole genome shotgun (WGS) entry which is preliminary data.</text>
</comment>